<dbReference type="Pfam" id="PF05187">
    <property type="entry name" value="Fer4_ETF_QO"/>
    <property type="match status" value="1"/>
</dbReference>
<dbReference type="Proteomes" id="UP000032683">
    <property type="component" value="Unassembled WGS sequence"/>
</dbReference>
<keyword evidence="12 14" id="KW-0830">Ubiquinone</keyword>
<keyword evidence="9 14" id="KW-0560">Oxidoreductase</keyword>
<dbReference type="EMBL" id="BANJ01000022">
    <property type="protein sequence ID" value="GAN99465.1"/>
    <property type="molecule type" value="Genomic_DNA"/>
</dbReference>
<evidence type="ECO:0000256" key="3">
    <source>
        <dbReference type="ARBA" id="ARBA00022448"/>
    </source>
</evidence>
<evidence type="ECO:0000256" key="6">
    <source>
        <dbReference type="ARBA" id="ARBA00022827"/>
    </source>
</evidence>
<dbReference type="GO" id="GO:0051539">
    <property type="term" value="F:4 iron, 4 sulfur cluster binding"/>
    <property type="evidence" value="ECO:0007669"/>
    <property type="project" value="UniProtKB-UniRule"/>
</dbReference>
<dbReference type="InterPro" id="IPR036188">
    <property type="entry name" value="FAD/NAD-bd_sf"/>
</dbReference>
<keyword evidence="6 14" id="KW-0274">FAD</keyword>
<dbReference type="SUPFAM" id="SSF54862">
    <property type="entry name" value="4Fe-4S ferredoxins"/>
    <property type="match status" value="1"/>
</dbReference>
<keyword evidence="13" id="KW-0472">Membrane</keyword>
<organism evidence="17 18">
    <name type="scientific">Komagataeibacter xylinus NBRC 13693</name>
    <dbReference type="NCBI Taxonomy" id="1234668"/>
    <lineage>
        <taxon>Bacteria</taxon>
        <taxon>Pseudomonadati</taxon>
        <taxon>Pseudomonadota</taxon>
        <taxon>Alphaproteobacteria</taxon>
        <taxon>Acetobacterales</taxon>
        <taxon>Acetobacteraceae</taxon>
        <taxon>Komagataeibacter</taxon>
    </lineage>
</organism>
<dbReference type="Pfam" id="PF21162">
    <property type="entry name" value="ETFQO_UQ-bd"/>
    <property type="match status" value="1"/>
</dbReference>
<comment type="cofactor">
    <cofactor evidence="1 14">
        <name>FAD</name>
        <dbReference type="ChEBI" id="CHEBI:57692"/>
    </cofactor>
</comment>
<sequence>MSETPRETMEFDVVIVGGGPSGLAAAIRLRQVAPEANVCLIEKGSEIGAHILSGAVIEPRALAELLPHWREEGAPLNTPVTEEQMLYLTRNGSLEIPFLDRVMPHMSNHGNHIVSLGDFCRWLAGRAEELGVEIYPGFAGAEVLVDDSGRVTGVATGDMGIGRDGKPGDNYAPGMELRAKYTLFAEGCRGSLTKQVTAMYNLRKGVDPQTYGLGIKELWEIPREMHRPGLVQHSFGWPLDDRTYGGAWMYHFGDNLVSYGFVTGLDYPNTWLSPFDEMQRVKLHPAFRPYFEGGRRIAYGARALSEGGIQSIPRLTFPGGALIGDTAGFLNVPKIKGTHTAMKSGMLAAEAVAEALATDRVEPGSYTRRIRDSWLWTELRSVRNIRPAFAKFGMKGGALYSGIDAMLLRGRAPWTLHTRHSDNEVLEPASISEKISYPKPDGKITFDRLSSVFLSNTNHEEDQPVHLKVRNMSLWKTVNWDVFRSPESRYCPAAVYEVADEGTDPHLQINAQNCVHCKTCDIKDPAQNIDWVTPEGAGGPNYPGGM</sequence>
<evidence type="ECO:0000256" key="11">
    <source>
        <dbReference type="ARBA" id="ARBA00023014"/>
    </source>
</evidence>
<dbReference type="InterPro" id="IPR007859">
    <property type="entry name" value="ETF-QO/FixX_C"/>
</dbReference>
<name>A0A0D6Q909_KOMXY</name>
<keyword evidence="3 14" id="KW-0813">Transport</keyword>
<evidence type="ECO:0000256" key="2">
    <source>
        <dbReference type="ARBA" id="ARBA00004370"/>
    </source>
</evidence>
<comment type="caution">
    <text evidence="17">The sequence shown here is derived from an EMBL/GenBank/DDBJ whole genome shotgun (WGS) entry which is preliminary data.</text>
</comment>
<dbReference type="SUPFAM" id="SSF54373">
    <property type="entry name" value="FAD-linked reductases, C-terminal domain"/>
    <property type="match status" value="1"/>
</dbReference>
<comment type="catalytic activity">
    <reaction evidence="14">
        <text>a ubiquinone + reduced [electron-transfer flavoprotein] = a ubiquinol + oxidized [electron-transfer flavoprotein] + H(+)</text>
        <dbReference type="Rhea" id="RHEA:24052"/>
        <dbReference type="Rhea" id="RHEA-COMP:9565"/>
        <dbReference type="Rhea" id="RHEA-COMP:9566"/>
        <dbReference type="Rhea" id="RHEA-COMP:10685"/>
        <dbReference type="Rhea" id="RHEA-COMP:10686"/>
        <dbReference type="ChEBI" id="CHEBI:15378"/>
        <dbReference type="ChEBI" id="CHEBI:16389"/>
        <dbReference type="ChEBI" id="CHEBI:17976"/>
        <dbReference type="ChEBI" id="CHEBI:57692"/>
        <dbReference type="ChEBI" id="CHEBI:58307"/>
        <dbReference type="EC" id="1.5.5.1"/>
    </reaction>
</comment>
<evidence type="ECO:0000313" key="17">
    <source>
        <dbReference type="EMBL" id="GAN99465.1"/>
    </source>
</evidence>
<keyword evidence="8 14" id="KW-0249">Electron transport</keyword>
<keyword evidence="5 14" id="KW-0479">Metal-binding</keyword>
<proteinExistence type="predicted"/>
<dbReference type="Gene3D" id="3.30.9.90">
    <property type="match status" value="1"/>
</dbReference>
<gene>
    <name evidence="17" type="ORF">Gxy13693_022_068</name>
</gene>
<dbReference type="SUPFAM" id="SSF51905">
    <property type="entry name" value="FAD/NAD(P)-binding domain"/>
    <property type="match status" value="1"/>
</dbReference>
<comment type="subcellular location">
    <subcellularLocation>
        <location evidence="2">Membrane</location>
    </subcellularLocation>
</comment>
<dbReference type="PANTHER" id="PTHR10617">
    <property type="entry name" value="ELECTRON TRANSFER FLAVOPROTEIN-UBIQUINONE OXIDOREDUCTASE"/>
    <property type="match status" value="1"/>
</dbReference>
<keyword evidence="7" id="KW-0809">Transit peptide</keyword>
<dbReference type="GO" id="GO:0016020">
    <property type="term" value="C:membrane"/>
    <property type="evidence" value="ECO:0007669"/>
    <property type="project" value="UniProtKB-SubCell"/>
</dbReference>
<feature type="domain" description="ETF-QO/FixX C-terminal" evidence="15">
    <location>
        <begin position="442"/>
        <end position="542"/>
    </location>
</feature>
<dbReference type="InterPro" id="IPR040156">
    <property type="entry name" value="ETF-QO"/>
</dbReference>
<evidence type="ECO:0000256" key="14">
    <source>
        <dbReference type="RuleBase" id="RU366068"/>
    </source>
</evidence>
<evidence type="ECO:0000313" key="18">
    <source>
        <dbReference type="Proteomes" id="UP000032683"/>
    </source>
</evidence>
<dbReference type="GO" id="GO:0004174">
    <property type="term" value="F:electron-transferring-flavoprotein dehydrogenase activity"/>
    <property type="evidence" value="ECO:0007669"/>
    <property type="project" value="UniProtKB-UniRule"/>
</dbReference>
<evidence type="ECO:0000259" key="15">
    <source>
        <dbReference type="Pfam" id="PF05187"/>
    </source>
</evidence>
<evidence type="ECO:0000256" key="7">
    <source>
        <dbReference type="ARBA" id="ARBA00022946"/>
    </source>
</evidence>
<evidence type="ECO:0000256" key="8">
    <source>
        <dbReference type="ARBA" id="ARBA00022982"/>
    </source>
</evidence>
<dbReference type="Gene3D" id="3.30.70.20">
    <property type="match status" value="1"/>
</dbReference>
<comment type="cofactor">
    <cofactor evidence="14">
        <name>[4Fe-4S] cluster</name>
        <dbReference type="ChEBI" id="CHEBI:49883"/>
    </cofactor>
    <text evidence="14">Binds 1 [4Fe-4S] cluster.</text>
</comment>
<accession>A0A0D6Q909</accession>
<dbReference type="FunFam" id="3.30.70.20:FF:000015">
    <property type="entry name" value="Electron transfer flavoprotein-ubiquinone oxidoreductase"/>
    <property type="match status" value="1"/>
</dbReference>
<keyword evidence="10 14" id="KW-0408">Iron</keyword>
<evidence type="ECO:0000256" key="4">
    <source>
        <dbReference type="ARBA" id="ARBA00022630"/>
    </source>
</evidence>
<evidence type="ECO:0000256" key="5">
    <source>
        <dbReference type="ARBA" id="ARBA00022723"/>
    </source>
</evidence>
<feature type="domain" description="ETF-QO/FixC ubiquinone-binding" evidence="16">
    <location>
        <begin position="211"/>
        <end position="304"/>
    </location>
</feature>
<dbReference type="AlphaFoldDB" id="A0A0D6Q909"/>
<dbReference type="Pfam" id="PF13450">
    <property type="entry name" value="NAD_binding_8"/>
    <property type="match status" value="1"/>
</dbReference>
<dbReference type="PANTHER" id="PTHR10617:SF107">
    <property type="entry name" value="ELECTRON TRANSFER FLAVOPROTEIN-UBIQUINONE OXIDOREDUCTASE, MITOCHONDRIAL"/>
    <property type="match status" value="1"/>
</dbReference>
<reference evidence="17 18" key="1">
    <citation type="submission" date="2012-11" db="EMBL/GenBank/DDBJ databases">
        <title>Whole genome sequence of Gluconacetobacter xylinus NBRC 13693.</title>
        <authorList>
            <person name="Azuma Y."/>
            <person name="Higashiura N."/>
            <person name="Hirakawa H."/>
            <person name="Matsushita K."/>
        </authorList>
    </citation>
    <scope>NUCLEOTIDE SEQUENCE [LARGE SCALE GENOMIC DNA]</scope>
    <source>
        <strain evidence="17 18">NBRC 13693</strain>
    </source>
</reference>
<dbReference type="EC" id="1.5.5.1" evidence="14"/>
<dbReference type="InterPro" id="IPR049398">
    <property type="entry name" value="ETF-QO/FixC_UQ-bd"/>
</dbReference>
<evidence type="ECO:0000256" key="12">
    <source>
        <dbReference type="ARBA" id="ARBA00023075"/>
    </source>
</evidence>
<evidence type="ECO:0000256" key="13">
    <source>
        <dbReference type="ARBA" id="ARBA00023136"/>
    </source>
</evidence>
<evidence type="ECO:0000256" key="1">
    <source>
        <dbReference type="ARBA" id="ARBA00001974"/>
    </source>
</evidence>
<dbReference type="Gene3D" id="3.50.50.60">
    <property type="entry name" value="FAD/NAD(P)-binding domain"/>
    <property type="match status" value="1"/>
</dbReference>
<protein>
    <recommendedName>
        <fullName evidence="14">Electron transfer flavoprotein-ubiquinone oxidoreductase</fullName>
        <shortName evidence="14">ETF-QO</shortName>
        <ecNumber evidence="14">1.5.5.1</ecNumber>
    </recommendedName>
</protein>
<keyword evidence="4 14" id="KW-0285">Flavoprotein</keyword>
<evidence type="ECO:0000256" key="10">
    <source>
        <dbReference type="ARBA" id="ARBA00023004"/>
    </source>
</evidence>
<dbReference type="PRINTS" id="PR00420">
    <property type="entry name" value="RNGMNOXGNASE"/>
</dbReference>
<evidence type="ECO:0000256" key="9">
    <source>
        <dbReference type="ARBA" id="ARBA00023002"/>
    </source>
</evidence>
<keyword evidence="11 14" id="KW-0411">Iron-sulfur</keyword>
<comment type="function">
    <text evidence="14">Accepts electrons from ETF and reduces ubiquinone.</text>
</comment>
<dbReference type="RefSeq" id="WP_048856076.1">
    <property type="nucleotide sequence ID" value="NZ_BANJ01000022.1"/>
</dbReference>
<dbReference type="GO" id="GO:0046872">
    <property type="term" value="F:metal ion binding"/>
    <property type="evidence" value="ECO:0007669"/>
    <property type="project" value="UniProtKB-KW"/>
</dbReference>
<evidence type="ECO:0000259" key="16">
    <source>
        <dbReference type="Pfam" id="PF21162"/>
    </source>
</evidence>